<dbReference type="GO" id="GO:0005776">
    <property type="term" value="C:autophagosome"/>
    <property type="evidence" value="ECO:0007669"/>
    <property type="project" value="TreeGrafter"/>
</dbReference>
<dbReference type="PANTHER" id="PTHR24348:SF22">
    <property type="entry name" value="NON-SPECIFIC SERINE_THREONINE PROTEIN KINASE"/>
    <property type="match status" value="1"/>
</dbReference>
<evidence type="ECO:0000256" key="1">
    <source>
        <dbReference type="ARBA" id="ARBA00022679"/>
    </source>
</evidence>
<feature type="domain" description="Protein kinase" evidence="5">
    <location>
        <begin position="69"/>
        <end position="393"/>
    </location>
</feature>
<sequence length="394" mass="43989">MEECVHEADILYRRQQGAPQYIDLPHAGQPNRYPPYVMKIPHGFLNWRPDHRDVVAFPTQDIASSILTFCRCGVVRGGIFYTRSPIHRESLSTEGTETTPPLCMVAVKMMDRQQLNIQRDDVENELSVMRVLQPGGFTGALSNPHLLQWETAGDDANEYIATDFVANGSLVSYARHRLQELRFEVSMALPHNPEQHERRLADVWTREALGIFLGIMRGLAYIHAQDVAHLDLDPQNVVIDDNGVPRIIDFGSAAYLRQPNVGPGLAGGGTSLIKCKAHYVPPEVLRHNRSMPPRPAFNGTAADMWSAGTMLYQLLCFGYPVGEFALVMDENWRRNLLAHTHGQACLGAECYICVREVAFPPVVYEIFGSLLNADEPDSRMSAFAVAGLLAQYFA</sequence>
<dbReference type="InterPro" id="IPR011009">
    <property type="entry name" value="Kinase-like_dom_sf"/>
</dbReference>
<dbReference type="GO" id="GO:0004674">
    <property type="term" value="F:protein serine/threonine kinase activity"/>
    <property type="evidence" value="ECO:0007669"/>
    <property type="project" value="InterPro"/>
</dbReference>
<dbReference type="SUPFAM" id="SSF56112">
    <property type="entry name" value="Protein kinase-like (PK-like)"/>
    <property type="match status" value="1"/>
</dbReference>
<dbReference type="GO" id="GO:0000407">
    <property type="term" value="C:phagophore assembly site"/>
    <property type="evidence" value="ECO:0007669"/>
    <property type="project" value="TreeGrafter"/>
</dbReference>
<dbReference type="OrthoDB" id="4062651at2759"/>
<dbReference type="Gene3D" id="1.10.510.10">
    <property type="entry name" value="Transferase(Phosphotransferase) domain 1"/>
    <property type="match status" value="1"/>
</dbReference>
<dbReference type="GO" id="GO:0010506">
    <property type="term" value="P:regulation of autophagy"/>
    <property type="evidence" value="ECO:0007669"/>
    <property type="project" value="InterPro"/>
</dbReference>
<keyword evidence="4" id="KW-0067">ATP-binding</keyword>
<dbReference type="Proteomes" id="UP000332933">
    <property type="component" value="Unassembled WGS sequence"/>
</dbReference>
<reference evidence="7 8" key="1">
    <citation type="submission" date="2019-03" db="EMBL/GenBank/DDBJ databases">
        <authorList>
            <person name="Gaulin E."/>
            <person name="Dumas B."/>
        </authorList>
    </citation>
    <scope>NUCLEOTIDE SEQUENCE [LARGE SCALE GENOMIC DNA]</scope>
    <source>
        <strain evidence="7">CBS 568.67</strain>
    </source>
</reference>
<organism evidence="7 8">
    <name type="scientific">Aphanomyces stellatus</name>
    <dbReference type="NCBI Taxonomy" id="120398"/>
    <lineage>
        <taxon>Eukaryota</taxon>
        <taxon>Sar</taxon>
        <taxon>Stramenopiles</taxon>
        <taxon>Oomycota</taxon>
        <taxon>Saprolegniomycetes</taxon>
        <taxon>Saprolegniales</taxon>
        <taxon>Verrucalvaceae</taxon>
        <taxon>Aphanomyces</taxon>
    </lineage>
</organism>
<protein>
    <submittedName>
        <fullName evidence="7">Aste57867_16369 protein</fullName>
    </submittedName>
</protein>
<evidence type="ECO:0000256" key="3">
    <source>
        <dbReference type="ARBA" id="ARBA00022777"/>
    </source>
</evidence>
<dbReference type="Pfam" id="PF00069">
    <property type="entry name" value="Pkinase"/>
    <property type="match status" value="1"/>
</dbReference>
<keyword evidence="3" id="KW-0418">Kinase</keyword>
<dbReference type="AlphaFoldDB" id="A0A485L5H9"/>
<evidence type="ECO:0000256" key="2">
    <source>
        <dbReference type="ARBA" id="ARBA00022741"/>
    </source>
</evidence>
<evidence type="ECO:0000256" key="4">
    <source>
        <dbReference type="ARBA" id="ARBA00022840"/>
    </source>
</evidence>
<dbReference type="GO" id="GO:0005829">
    <property type="term" value="C:cytosol"/>
    <property type="evidence" value="ECO:0007669"/>
    <property type="project" value="TreeGrafter"/>
</dbReference>
<evidence type="ECO:0000259" key="5">
    <source>
        <dbReference type="PROSITE" id="PS50011"/>
    </source>
</evidence>
<dbReference type="GO" id="GO:0005524">
    <property type="term" value="F:ATP binding"/>
    <property type="evidence" value="ECO:0007669"/>
    <property type="project" value="UniProtKB-KW"/>
</dbReference>
<dbReference type="EMBL" id="VJMH01005869">
    <property type="protein sequence ID" value="KAF0692557.1"/>
    <property type="molecule type" value="Genomic_DNA"/>
</dbReference>
<dbReference type="PROSITE" id="PS50011">
    <property type="entry name" value="PROTEIN_KINASE_DOM"/>
    <property type="match status" value="1"/>
</dbReference>
<dbReference type="EMBL" id="CAADRA010005890">
    <property type="protein sequence ID" value="VFT93145.1"/>
    <property type="molecule type" value="Genomic_DNA"/>
</dbReference>
<name>A0A485L5H9_9STRA</name>
<evidence type="ECO:0000313" key="6">
    <source>
        <dbReference type="EMBL" id="KAF0692557.1"/>
    </source>
</evidence>
<evidence type="ECO:0000313" key="7">
    <source>
        <dbReference type="EMBL" id="VFT93145.1"/>
    </source>
</evidence>
<accession>A0A485L5H9</accession>
<dbReference type="PANTHER" id="PTHR24348">
    <property type="entry name" value="SERINE/THREONINE-PROTEIN KINASE UNC-51-RELATED"/>
    <property type="match status" value="1"/>
</dbReference>
<dbReference type="GO" id="GO:0016020">
    <property type="term" value="C:membrane"/>
    <property type="evidence" value="ECO:0007669"/>
    <property type="project" value="TreeGrafter"/>
</dbReference>
<keyword evidence="2" id="KW-0547">Nucleotide-binding</keyword>
<dbReference type="InterPro" id="IPR045269">
    <property type="entry name" value="Atg1-like"/>
</dbReference>
<keyword evidence="1" id="KW-0808">Transferase</keyword>
<dbReference type="InterPro" id="IPR000719">
    <property type="entry name" value="Prot_kinase_dom"/>
</dbReference>
<gene>
    <name evidence="7" type="primary">Aste57867_16369</name>
    <name evidence="6" type="ORF">As57867_016312</name>
    <name evidence="7" type="ORF">ASTE57867_16369</name>
</gene>
<dbReference type="GO" id="GO:0000045">
    <property type="term" value="P:autophagosome assembly"/>
    <property type="evidence" value="ECO:0007669"/>
    <property type="project" value="TreeGrafter"/>
</dbReference>
<dbReference type="CDD" id="cd00180">
    <property type="entry name" value="PKc"/>
    <property type="match status" value="1"/>
</dbReference>
<reference evidence="6" key="2">
    <citation type="submission" date="2019-06" db="EMBL/GenBank/DDBJ databases">
        <title>Genomics analysis of Aphanomyces spp. identifies a new class of oomycete effector associated with host adaptation.</title>
        <authorList>
            <person name="Gaulin E."/>
        </authorList>
    </citation>
    <scope>NUCLEOTIDE SEQUENCE</scope>
    <source>
        <strain evidence="6">CBS 578.67</strain>
    </source>
</reference>
<keyword evidence="8" id="KW-1185">Reference proteome</keyword>
<evidence type="ECO:0000313" key="8">
    <source>
        <dbReference type="Proteomes" id="UP000332933"/>
    </source>
</evidence>
<proteinExistence type="predicted"/>